<evidence type="ECO:0000256" key="1">
    <source>
        <dbReference type="SAM" id="Phobius"/>
    </source>
</evidence>
<accession>A0ABM1A345</accession>
<gene>
    <name evidence="3" type="primary">LOC106012208</name>
</gene>
<dbReference type="GeneID" id="106012208"/>
<organism evidence="2 3">
    <name type="scientific">Aplysia californica</name>
    <name type="common">California sea hare</name>
    <dbReference type="NCBI Taxonomy" id="6500"/>
    <lineage>
        <taxon>Eukaryota</taxon>
        <taxon>Metazoa</taxon>
        <taxon>Spiralia</taxon>
        <taxon>Lophotrochozoa</taxon>
        <taxon>Mollusca</taxon>
        <taxon>Gastropoda</taxon>
        <taxon>Heterobranchia</taxon>
        <taxon>Euthyneura</taxon>
        <taxon>Tectipleura</taxon>
        <taxon>Aplysiida</taxon>
        <taxon>Aplysioidea</taxon>
        <taxon>Aplysiidae</taxon>
        <taxon>Aplysia</taxon>
    </lineage>
</organism>
<keyword evidence="1" id="KW-0812">Transmembrane</keyword>
<keyword evidence="1" id="KW-1133">Transmembrane helix</keyword>
<keyword evidence="1" id="KW-0472">Membrane</keyword>
<sequence length="304" mass="33037">MHRATDDVPTIARLSGTRQCCVLYVIFTMAAVCVVVASTDVTTNPQNGGATGNAFVYDDYRSNSTLQLDIVFICDGTAREYCSADVMMSEINKHFPPPDDLFFSDEDSSFNISDCDVNPQSKCHNFFSNTKNTTSPPNGVRYSLVNNSIVATKLLESDSSSSFFLKLNVTFHVLTGDYPDLLVEINTLAVTASADVIIAVGGAVTLQSSAFVGDALDIPTIGYITNFKDGIKNIYGRTFTSLNPSPEAQGTALAQVIGSFNMKQTTVMVEDTRLADGFLSGVRKVVGDRNQDVFRILPLQRDIR</sequence>
<evidence type="ECO:0000313" key="3">
    <source>
        <dbReference type="RefSeq" id="XP_012939860.1"/>
    </source>
</evidence>
<reference evidence="3" key="1">
    <citation type="submission" date="2025-08" db="UniProtKB">
        <authorList>
            <consortium name="RefSeq"/>
        </authorList>
    </citation>
    <scope>IDENTIFICATION</scope>
</reference>
<dbReference type="Proteomes" id="UP000694888">
    <property type="component" value="Unplaced"/>
</dbReference>
<protein>
    <submittedName>
        <fullName evidence="3">Uncharacterized protein LOC106012208</fullName>
    </submittedName>
</protein>
<keyword evidence="2" id="KW-1185">Reference proteome</keyword>
<feature type="transmembrane region" description="Helical" evidence="1">
    <location>
        <begin position="21"/>
        <end position="39"/>
    </location>
</feature>
<dbReference type="RefSeq" id="XP_012939860.1">
    <property type="nucleotide sequence ID" value="XM_013084406.2"/>
</dbReference>
<proteinExistence type="predicted"/>
<evidence type="ECO:0000313" key="2">
    <source>
        <dbReference type="Proteomes" id="UP000694888"/>
    </source>
</evidence>
<dbReference type="InterPro" id="IPR028082">
    <property type="entry name" value="Peripla_BP_I"/>
</dbReference>
<dbReference type="SUPFAM" id="SSF53822">
    <property type="entry name" value="Periplasmic binding protein-like I"/>
    <property type="match status" value="1"/>
</dbReference>
<name>A0ABM1A345_APLCA</name>